<feature type="region of interest" description="Disordered" evidence="1">
    <location>
        <begin position="265"/>
        <end position="311"/>
    </location>
</feature>
<dbReference type="AlphaFoldDB" id="A0AAW2PCX6"/>
<evidence type="ECO:0000313" key="2">
    <source>
        <dbReference type="EMBL" id="KAL0353714.1"/>
    </source>
</evidence>
<proteinExistence type="predicted"/>
<feature type="compositionally biased region" description="Basic and acidic residues" evidence="1">
    <location>
        <begin position="20"/>
        <end position="30"/>
    </location>
</feature>
<comment type="caution">
    <text evidence="2">The sequence shown here is derived from an EMBL/GenBank/DDBJ whole genome shotgun (WGS) entry which is preliminary data.</text>
</comment>
<feature type="region of interest" description="Disordered" evidence="1">
    <location>
        <begin position="1"/>
        <end position="30"/>
    </location>
</feature>
<gene>
    <name evidence="2" type="ORF">Sangu_0952700</name>
</gene>
<reference evidence="2" key="2">
    <citation type="journal article" date="2024" name="Plant">
        <title>Genomic evolution and insights into agronomic trait innovations of Sesamum species.</title>
        <authorList>
            <person name="Miao H."/>
            <person name="Wang L."/>
            <person name="Qu L."/>
            <person name="Liu H."/>
            <person name="Sun Y."/>
            <person name="Le M."/>
            <person name="Wang Q."/>
            <person name="Wei S."/>
            <person name="Zheng Y."/>
            <person name="Lin W."/>
            <person name="Duan Y."/>
            <person name="Cao H."/>
            <person name="Xiong S."/>
            <person name="Wang X."/>
            <person name="Wei L."/>
            <person name="Li C."/>
            <person name="Ma Q."/>
            <person name="Ju M."/>
            <person name="Zhao R."/>
            <person name="Li G."/>
            <person name="Mu C."/>
            <person name="Tian Q."/>
            <person name="Mei H."/>
            <person name="Zhang T."/>
            <person name="Gao T."/>
            <person name="Zhang H."/>
        </authorList>
    </citation>
    <scope>NUCLEOTIDE SEQUENCE</scope>
    <source>
        <strain evidence="2">G01</strain>
    </source>
</reference>
<feature type="compositionally biased region" description="Polar residues" evidence="1">
    <location>
        <begin position="374"/>
        <end position="395"/>
    </location>
</feature>
<name>A0AAW2PCX6_9LAMI</name>
<feature type="region of interest" description="Disordered" evidence="1">
    <location>
        <begin position="373"/>
        <end position="399"/>
    </location>
</feature>
<reference evidence="2" key="1">
    <citation type="submission" date="2020-06" db="EMBL/GenBank/DDBJ databases">
        <authorList>
            <person name="Li T."/>
            <person name="Hu X."/>
            <person name="Zhang T."/>
            <person name="Song X."/>
            <person name="Zhang H."/>
            <person name="Dai N."/>
            <person name="Sheng W."/>
            <person name="Hou X."/>
            <person name="Wei L."/>
        </authorList>
    </citation>
    <scope>NUCLEOTIDE SEQUENCE</scope>
    <source>
        <strain evidence="2">G01</strain>
        <tissue evidence="2">Leaf</tissue>
    </source>
</reference>
<feature type="region of interest" description="Disordered" evidence="1">
    <location>
        <begin position="428"/>
        <end position="449"/>
    </location>
</feature>
<evidence type="ECO:0000256" key="1">
    <source>
        <dbReference type="SAM" id="MobiDB-lite"/>
    </source>
</evidence>
<protein>
    <submittedName>
        <fullName evidence="2">Uncharacterized protein</fullName>
    </submittedName>
</protein>
<dbReference type="EMBL" id="JACGWK010000005">
    <property type="protein sequence ID" value="KAL0353714.1"/>
    <property type="molecule type" value="Genomic_DNA"/>
</dbReference>
<feature type="compositionally biased region" description="Polar residues" evidence="1">
    <location>
        <begin position="7"/>
        <end position="19"/>
    </location>
</feature>
<feature type="compositionally biased region" description="Low complexity" evidence="1">
    <location>
        <begin position="269"/>
        <end position="284"/>
    </location>
</feature>
<accession>A0AAW2PCX6</accession>
<organism evidence="2">
    <name type="scientific">Sesamum angustifolium</name>
    <dbReference type="NCBI Taxonomy" id="2727405"/>
    <lineage>
        <taxon>Eukaryota</taxon>
        <taxon>Viridiplantae</taxon>
        <taxon>Streptophyta</taxon>
        <taxon>Embryophyta</taxon>
        <taxon>Tracheophyta</taxon>
        <taxon>Spermatophyta</taxon>
        <taxon>Magnoliopsida</taxon>
        <taxon>eudicotyledons</taxon>
        <taxon>Gunneridae</taxon>
        <taxon>Pentapetalae</taxon>
        <taxon>asterids</taxon>
        <taxon>lamiids</taxon>
        <taxon>Lamiales</taxon>
        <taxon>Pedaliaceae</taxon>
        <taxon>Sesamum</taxon>
    </lineage>
</organism>
<sequence>MGLTKKAPNQPSAAATNTKKGVENLPRKSREPLDQWAILDEIEAPMWADLALECDSAYEDKDDEWFHVSHPFHQCSAKQLISKLSNSVECGLNLGFDVLGSSSPKLPPSVSKSRGKDYKSAKHEPVVCSFTLNRQNGSKSLSSRSLSVDAGSGKAITKNAFDRKVKDHPKYKPDSVGECTLPETTTDAFTKSLSSSTDLKTCVKSVAFGGGSNSASTVTSDTAGCNLIEASSQPFGATSRSLLNLRDSLRKSYVTRQASRVVIKGVNQSEGQNSSSSKSSVRSSLQPGCDGMNKMGTKMDKTPDSRSSTTMFQLPTNKVNRENAYKAPAAQARNDSYESNLIINREANKTTGHKKHGEGCVTKRVNKCVLPATAKNSSRARGPNHTSKTVNSGKENQSRKMALGIKSSMMLNKAEGPLEDAEFLKRKVHQRSDRTKLVGQRENSSNGTKVKKSIRVVGTVYFR</sequence>